<keyword evidence="3" id="KW-1185">Reference proteome</keyword>
<dbReference type="EMBL" id="JBBWRZ010000002">
    <property type="protein sequence ID" value="KAK8244609.1"/>
    <property type="molecule type" value="Genomic_DNA"/>
</dbReference>
<comment type="caution">
    <text evidence="2">The sequence shown here is derived from an EMBL/GenBank/DDBJ whole genome shotgun (WGS) entry which is preliminary data.</text>
</comment>
<accession>A0ABR1Z0X0</accession>
<evidence type="ECO:0000313" key="2">
    <source>
        <dbReference type="EMBL" id="KAK8244609.1"/>
    </source>
</evidence>
<protein>
    <recommendedName>
        <fullName evidence="4">Secreted protein</fullName>
    </recommendedName>
</protein>
<dbReference type="Proteomes" id="UP001492380">
    <property type="component" value="Unassembled WGS sequence"/>
</dbReference>
<sequence length="114" mass="12345">MACWRGAAGCDTDEPLLFALLLLTALLPGAYCEQQYVMTAFLPTDKTAIVMALVCPSVPVDRRYSPVSIVRIRGGRACASLAPSIQRNAHRPNALCARLDLPMLLLPSPYLTTV</sequence>
<feature type="chain" id="PRO_5047403765" description="Secreted protein" evidence="1">
    <location>
        <begin position="33"/>
        <end position="114"/>
    </location>
</feature>
<gene>
    <name evidence="2" type="ORF">HDK90DRAFT_164694</name>
</gene>
<evidence type="ECO:0008006" key="4">
    <source>
        <dbReference type="Google" id="ProtNLM"/>
    </source>
</evidence>
<evidence type="ECO:0000256" key="1">
    <source>
        <dbReference type="SAM" id="SignalP"/>
    </source>
</evidence>
<evidence type="ECO:0000313" key="3">
    <source>
        <dbReference type="Proteomes" id="UP001492380"/>
    </source>
</evidence>
<organism evidence="2 3">
    <name type="scientific">Phyllosticta capitalensis</name>
    <dbReference type="NCBI Taxonomy" id="121624"/>
    <lineage>
        <taxon>Eukaryota</taxon>
        <taxon>Fungi</taxon>
        <taxon>Dikarya</taxon>
        <taxon>Ascomycota</taxon>
        <taxon>Pezizomycotina</taxon>
        <taxon>Dothideomycetes</taxon>
        <taxon>Dothideomycetes incertae sedis</taxon>
        <taxon>Botryosphaeriales</taxon>
        <taxon>Phyllostictaceae</taxon>
        <taxon>Phyllosticta</taxon>
    </lineage>
</organism>
<keyword evidence="1" id="KW-0732">Signal</keyword>
<proteinExistence type="predicted"/>
<reference evidence="2 3" key="1">
    <citation type="submission" date="2024-04" db="EMBL/GenBank/DDBJ databases">
        <title>Phyllosticta paracitricarpa is synonymous to the EU quarantine fungus P. citricarpa based on phylogenomic analyses.</title>
        <authorList>
            <consortium name="Lawrence Berkeley National Laboratory"/>
            <person name="Van Ingen-Buijs V.A."/>
            <person name="Van Westerhoven A.C."/>
            <person name="Haridas S."/>
            <person name="Skiadas P."/>
            <person name="Martin F."/>
            <person name="Groenewald J.Z."/>
            <person name="Crous P.W."/>
            <person name="Seidl M.F."/>
        </authorList>
    </citation>
    <scope>NUCLEOTIDE SEQUENCE [LARGE SCALE GENOMIC DNA]</scope>
    <source>
        <strain evidence="2 3">CBS 123374</strain>
    </source>
</reference>
<name>A0ABR1Z0X0_9PEZI</name>
<feature type="signal peptide" evidence="1">
    <location>
        <begin position="1"/>
        <end position="32"/>
    </location>
</feature>